<protein>
    <submittedName>
        <fullName evidence="1">Uncharacterized protein</fullName>
    </submittedName>
</protein>
<name>A0ABN8LRF0_9CNID</name>
<keyword evidence="2" id="KW-1185">Reference proteome</keyword>
<gene>
    <name evidence="1" type="ORF">PEVE_00004357</name>
</gene>
<sequence>MGNHWCCKLNGFQASQRHCFRSLNLLFGKTAPCSQGLVVFQHDSGKLENEKTRGTVRLTVAFPVMSNVCIVHCACFNDTSGNPGAHSGNLIPRFYSFSNIPSPYWKTRRPWGRGCSLGPQLFYID</sequence>
<evidence type="ECO:0000313" key="1">
    <source>
        <dbReference type="EMBL" id="CAH3019833.1"/>
    </source>
</evidence>
<organism evidence="1 2">
    <name type="scientific">Porites evermanni</name>
    <dbReference type="NCBI Taxonomy" id="104178"/>
    <lineage>
        <taxon>Eukaryota</taxon>
        <taxon>Metazoa</taxon>
        <taxon>Cnidaria</taxon>
        <taxon>Anthozoa</taxon>
        <taxon>Hexacorallia</taxon>
        <taxon>Scleractinia</taxon>
        <taxon>Fungiina</taxon>
        <taxon>Poritidae</taxon>
        <taxon>Porites</taxon>
    </lineage>
</organism>
<proteinExistence type="predicted"/>
<comment type="caution">
    <text evidence="1">The sequence shown here is derived from an EMBL/GenBank/DDBJ whole genome shotgun (WGS) entry which is preliminary data.</text>
</comment>
<accession>A0ABN8LRF0</accession>
<reference evidence="1 2" key="1">
    <citation type="submission" date="2022-05" db="EMBL/GenBank/DDBJ databases">
        <authorList>
            <consortium name="Genoscope - CEA"/>
            <person name="William W."/>
        </authorList>
    </citation>
    <scope>NUCLEOTIDE SEQUENCE [LARGE SCALE GENOMIC DNA]</scope>
</reference>
<dbReference type="EMBL" id="CALNXI010000127">
    <property type="protein sequence ID" value="CAH3019833.1"/>
    <property type="molecule type" value="Genomic_DNA"/>
</dbReference>
<evidence type="ECO:0000313" key="2">
    <source>
        <dbReference type="Proteomes" id="UP001159427"/>
    </source>
</evidence>
<dbReference type="Proteomes" id="UP001159427">
    <property type="component" value="Unassembled WGS sequence"/>
</dbReference>